<feature type="transmembrane region" description="Helical" evidence="11">
    <location>
        <begin position="288"/>
        <end position="306"/>
    </location>
</feature>
<accession>A0A0W0EAK8</accession>
<name>A0A0W0EAK8_CANGB</name>
<comment type="subcellular location">
    <subcellularLocation>
        <location evidence="1 11">Endoplasmic reticulum membrane</location>
        <topology evidence="1 11">Multi-pass membrane protein</topology>
    </subcellularLocation>
</comment>
<proteinExistence type="inferred from homology"/>
<evidence type="ECO:0000256" key="2">
    <source>
        <dbReference type="ARBA" id="ARBA00004687"/>
    </source>
</evidence>
<evidence type="ECO:0000256" key="7">
    <source>
        <dbReference type="ARBA" id="ARBA00022824"/>
    </source>
</evidence>
<dbReference type="EMBL" id="LLZZ01000124">
    <property type="protein sequence ID" value="KTB02529.1"/>
    <property type="molecule type" value="Genomic_DNA"/>
</dbReference>
<evidence type="ECO:0000256" key="1">
    <source>
        <dbReference type="ARBA" id="ARBA00004477"/>
    </source>
</evidence>
<evidence type="ECO:0000256" key="3">
    <source>
        <dbReference type="ARBA" id="ARBA00022502"/>
    </source>
</evidence>
<dbReference type="AlphaFoldDB" id="A0A0W0EAK8"/>
<dbReference type="Pfam" id="PF03901">
    <property type="entry name" value="Glyco_transf_22"/>
    <property type="match status" value="1"/>
</dbReference>
<feature type="chain" id="PRO_5030019438" description="Mannosyltransferase" evidence="12">
    <location>
        <begin position="18"/>
        <end position="496"/>
    </location>
</feature>
<dbReference type="VEuPathDB" id="FungiDB:GWK60_K09339"/>
<gene>
    <name evidence="13" type="ORF">AO440_003653</name>
</gene>
<comment type="caution">
    <text evidence="13">The sequence shown here is derived from an EMBL/GenBank/DDBJ whole genome shotgun (WGS) entry which is preliminary data.</text>
</comment>
<evidence type="ECO:0000256" key="8">
    <source>
        <dbReference type="ARBA" id="ARBA00022989"/>
    </source>
</evidence>
<evidence type="ECO:0000256" key="12">
    <source>
        <dbReference type="SAM" id="SignalP"/>
    </source>
</evidence>
<dbReference type="GO" id="GO:0005789">
    <property type="term" value="C:endoplasmic reticulum membrane"/>
    <property type="evidence" value="ECO:0007669"/>
    <property type="project" value="UniProtKB-SubCell"/>
</dbReference>
<dbReference type="VEuPathDB" id="FungiDB:GVI51_K09383"/>
<dbReference type="InterPro" id="IPR005599">
    <property type="entry name" value="GPI_mannosylTrfase"/>
</dbReference>
<dbReference type="GO" id="GO:0000026">
    <property type="term" value="F:alpha-1,2-mannosyltransferase activity"/>
    <property type="evidence" value="ECO:0007669"/>
    <property type="project" value="TreeGrafter"/>
</dbReference>
<dbReference type="PhylomeDB" id="A0A0W0EAK8"/>
<evidence type="ECO:0000256" key="5">
    <source>
        <dbReference type="ARBA" id="ARBA00022679"/>
    </source>
</evidence>
<keyword evidence="8 11" id="KW-1133">Transmembrane helix</keyword>
<keyword evidence="3" id="KW-0337">GPI-anchor biosynthesis</keyword>
<evidence type="ECO:0000256" key="9">
    <source>
        <dbReference type="ARBA" id="ARBA00023136"/>
    </source>
</evidence>
<evidence type="ECO:0000256" key="6">
    <source>
        <dbReference type="ARBA" id="ARBA00022692"/>
    </source>
</evidence>
<keyword evidence="6 11" id="KW-0812">Transmembrane</keyword>
<dbReference type="EC" id="2.4.1.-" evidence="11"/>
<evidence type="ECO:0000313" key="14">
    <source>
        <dbReference type="Proteomes" id="UP000054886"/>
    </source>
</evidence>
<keyword evidence="4 11" id="KW-0328">Glycosyltransferase</keyword>
<dbReference type="PANTHER" id="PTHR22760">
    <property type="entry name" value="GLYCOSYLTRANSFERASE"/>
    <property type="match status" value="1"/>
</dbReference>
<feature type="transmembrane region" description="Helical" evidence="11">
    <location>
        <begin position="207"/>
        <end position="227"/>
    </location>
</feature>
<dbReference type="Proteomes" id="UP000054886">
    <property type="component" value="Unassembled WGS sequence"/>
</dbReference>
<comment type="similarity">
    <text evidence="10">Belongs to the glycosyltransferase 22 family. PIGZ subfamily.</text>
</comment>
<dbReference type="VEuPathDB" id="FungiDB:B1J91_K09548g"/>
<evidence type="ECO:0000313" key="13">
    <source>
        <dbReference type="EMBL" id="KTB02529.1"/>
    </source>
</evidence>
<feature type="transmembrane region" description="Helical" evidence="11">
    <location>
        <begin position="56"/>
        <end position="73"/>
    </location>
</feature>
<sequence>MDNKLIWLLPAIGLVVALQPSYIHPDEHFQTLEMLMIKFYGISGTVPWEFEPTNNARSYFPLYAFYGPLFYLMRDILKVQNPLNILRIIRFYNFMLYLSVLYYALPKLVNENKLQNKGRVNEALVFILSSYITWCYQCHSFSNSLETILLLLVLSNYTDILSNKAGLLQLVSTGFLISVGTFTRISFPAFLLLPSIQVFLKVLYRKWIQMVVIAVSMTLSTSIIVYFDTFMYESDEIIIAPLKNVVYNLNVDNLAKHGLHPRYTHLLVNIPLILGPGLLMIRNTKNDFLNLPLLSIISSLFFLSALRHQELRFLLPVVPLFSTLLTRFRYRPYLFRIWLVFNAAMCIIMGIFHQGGVIPMISNINAEQDLTIDIWWKTYSPPTWLYNNDILTVSTTSIVNNIENLDLVQFNVKTNHVVDLKGCDFDLVLEAIQNFRINGVKSLRLIVPNSMTSNVAALNQTYLVTKENSVFPHLDLDHLDSGIQNIIGLSEYKVSL</sequence>
<keyword evidence="9 11" id="KW-0472">Membrane</keyword>
<evidence type="ECO:0000256" key="10">
    <source>
        <dbReference type="ARBA" id="ARBA00038466"/>
    </source>
</evidence>
<protein>
    <recommendedName>
        <fullName evidence="11">Mannosyltransferase</fullName>
        <ecNumber evidence="11">2.4.1.-</ecNumber>
    </recommendedName>
</protein>
<dbReference type="GO" id="GO:0006506">
    <property type="term" value="P:GPI anchor biosynthetic process"/>
    <property type="evidence" value="ECO:0007669"/>
    <property type="project" value="UniProtKB-KW"/>
</dbReference>
<keyword evidence="5 13" id="KW-0808">Transferase</keyword>
<evidence type="ECO:0000256" key="11">
    <source>
        <dbReference type="RuleBase" id="RU363075"/>
    </source>
</evidence>
<feature type="transmembrane region" description="Helical" evidence="11">
    <location>
        <begin position="333"/>
        <end position="352"/>
    </location>
</feature>
<keyword evidence="7 11" id="KW-0256">Endoplasmic reticulum</keyword>
<evidence type="ECO:0000256" key="4">
    <source>
        <dbReference type="ARBA" id="ARBA00022676"/>
    </source>
</evidence>
<reference evidence="13 14" key="1">
    <citation type="submission" date="2015-10" db="EMBL/GenBank/DDBJ databases">
        <title>Draft genomes sequences of Candida glabrata isolates 1A, 1B, 2A, 2B, 3A and 3B.</title>
        <authorList>
            <person name="Haavelsrud O.E."/>
            <person name="Gaustad P."/>
        </authorList>
    </citation>
    <scope>NUCLEOTIDE SEQUENCE [LARGE SCALE GENOMIC DNA]</scope>
    <source>
        <strain evidence="13">910700640</strain>
    </source>
</reference>
<dbReference type="OMA" id="GIMHQNG"/>
<dbReference type="PANTHER" id="PTHR22760:SF3">
    <property type="entry name" value="GPI MANNOSYLTRANSFERASE 4"/>
    <property type="match status" value="1"/>
</dbReference>
<feature type="transmembrane region" description="Helical" evidence="11">
    <location>
        <begin position="263"/>
        <end position="282"/>
    </location>
</feature>
<organism evidence="13 14">
    <name type="scientific">Candida glabrata</name>
    <name type="common">Yeast</name>
    <name type="synonym">Torulopsis glabrata</name>
    <dbReference type="NCBI Taxonomy" id="5478"/>
    <lineage>
        <taxon>Eukaryota</taxon>
        <taxon>Fungi</taxon>
        <taxon>Dikarya</taxon>
        <taxon>Ascomycota</taxon>
        <taxon>Saccharomycotina</taxon>
        <taxon>Saccharomycetes</taxon>
        <taxon>Saccharomycetales</taxon>
        <taxon>Saccharomycetaceae</taxon>
        <taxon>Nakaseomyces</taxon>
    </lineage>
</organism>
<feature type="signal peptide" evidence="12">
    <location>
        <begin position="1"/>
        <end position="17"/>
    </location>
</feature>
<dbReference type="VEuPathDB" id="FungiDB:CAGL0K09548g"/>
<keyword evidence="12" id="KW-0732">Signal</keyword>
<comment type="pathway">
    <text evidence="2">Glycolipid biosynthesis; glycosylphosphatidylinositol-anchor biosynthesis.</text>
</comment>
<feature type="transmembrane region" description="Helical" evidence="11">
    <location>
        <begin position="85"/>
        <end position="105"/>
    </location>
</feature>